<dbReference type="Proteomes" id="UP000294678">
    <property type="component" value="Unassembled WGS sequence"/>
</dbReference>
<accession>A0AA46I6F9</accession>
<evidence type="ECO:0000313" key="1">
    <source>
        <dbReference type="EMBL" id="TDT72504.1"/>
    </source>
</evidence>
<evidence type="ECO:0000313" key="2">
    <source>
        <dbReference type="Proteomes" id="UP000294678"/>
    </source>
</evidence>
<sequence length="52" mass="6141">MDINSILIKEIEENFPVEVKELAIIILSELNKNKSNRQIEEIILEELRESFI</sequence>
<comment type="caution">
    <text evidence="1">The sequence shown here is derived from an EMBL/GenBank/DDBJ whole genome shotgun (WGS) entry which is preliminary data.</text>
</comment>
<gene>
    <name evidence="1" type="ORF">EV215_0314</name>
</gene>
<dbReference type="RefSeq" id="WP_166667307.1">
    <property type="nucleotide sequence ID" value="NZ_SOBG01000001.1"/>
</dbReference>
<dbReference type="EMBL" id="SOBG01000001">
    <property type="protein sequence ID" value="TDT72504.1"/>
    <property type="molecule type" value="Genomic_DNA"/>
</dbReference>
<dbReference type="AlphaFoldDB" id="A0AA46I6F9"/>
<reference evidence="1 2" key="1">
    <citation type="submission" date="2019-03" db="EMBL/GenBank/DDBJ databases">
        <title>Genomic Encyclopedia of Type Strains, Phase IV (KMG-IV): sequencing the most valuable type-strain genomes for metagenomic binning, comparative biology and taxonomic classification.</title>
        <authorList>
            <person name="Goeker M."/>
        </authorList>
    </citation>
    <scope>NUCLEOTIDE SEQUENCE [LARGE SCALE GENOMIC DNA]</scope>
    <source>
        <strain evidence="1 2">DSM 100055</strain>
    </source>
</reference>
<organism evidence="1 2">
    <name type="scientific">Hypnocyclicus thermotrophus</name>
    <dbReference type="NCBI Taxonomy" id="1627895"/>
    <lineage>
        <taxon>Bacteria</taxon>
        <taxon>Fusobacteriati</taxon>
        <taxon>Fusobacteriota</taxon>
        <taxon>Fusobacteriia</taxon>
        <taxon>Fusobacteriales</taxon>
        <taxon>Fusobacteriaceae</taxon>
        <taxon>Hypnocyclicus</taxon>
    </lineage>
</organism>
<keyword evidence="2" id="KW-1185">Reference proteome</keyword>
<protein>
    <submittedName>
        <fullName evidence="1">Uncharacterized protein</fullName>
    </submittedName>
</protein>
<proteinExistence type="predicted"/>
<name>A0AA46I6F9_9FUSO</name>